<keyword evidence="3" id="KW-1185">Reference proteome</keyword>
<accession>A0A9E9CBR5</accession>
<dbReference type="KEGG" id="tsin:OXH18_03140"/>
<dbReference type="SUPFAM" id="SSF89260">
    <property type="entry name" value="Collagen-binding domain"/>
    <property type="match status" value="1"/>
</dbReference>
<dbReference type="AlphaFoldDB" id="A0A9E9CBR5"/>
<dbReference type="InterPro" id="IPR018247">
    <property type="entry name" value="EF_Hand_1_Ca_BS"/>
</dbReference>
<evidence type="ECO:0000313" key="3">
    <source>
        <dbReference type="Proteomes" id="UP001163152"/>
    </source>
</evidence>
<proteinExistence type="predicted"/>
<name>A0A9E9CBR5_9CYAN</name>
<dbReference type="EMBL" id="CP113797">
    <property type="protein sequence ID" value="WAL61010.1"/>
    <property type="molecule type" value="Genomic_DNA"/>
</dbReference>
<organism evidence="2 3">
    <name type="scientific">Thermocoleostomius sinensis A174</name>
    <dbReference type="NCBI Taxonomy" id="2016057"/>
    <lineage>
        <taxon>Bacteria</taxon>
        <taxon>Bacillati</taxon>
        <taxon>Cyanobacteriota</taxon>
        <taxon>Cyanophyceae</taxon>
        <taxon>Oculatellales</taxon>
        <taxon>Oculatellaceae</taxon>
        <taxon>Thermocoleostomius</taxon>
    </lineage>
</organism>
<protein>
    <submittedName>
        <fullName evidence="2">Pre-peptidase C-terminal domain-containing protein</fullName>
    </submittedName>
</protein>
<dbReference type="Gene3D" id="2.60.120.380">
    <property type="match status" value="2"/>
</dbReference>
<dbReference type="Proteomes" id="UP001163152">
    <property type="component" value="Chromosome"/>
</dbReference>
<sequence>MSKTTLTVLDAPATQNSTNFVPNQYYEYFAGTLRGAPYVRRDSISSFFDTVDTTLFFFNGGNFNASLTGIRPGTDIDMRLIRDNNNNGIVDSFDTIIASSLRGSNADEAINVNGLAAGRYFLQSYLYSGPGSTYTLRMSNTRIGGNLLPVETNVGILRGFRQFSDSLYEPGEFGNGSRGDAADTFQFSVAGLRFVNITLSGLSADADLRLVQDRNRNGVIDIPEIIAESTNAGISPDSVTAFLGTGTYFAQVYLYSGTSTGYTLSFS</sequence>
<gene>
    <name evidence="2" type="ORF">OXH18_03140</name>
</gene>
<reference evidence="2" key="1">
    <citation type="submission" date="2022-12" db="EMBL/GenBank/DDBJ databases">
        <title>Polyphasic identification of a Novel Hot-Spring Cyanobacterium Ocullathermofonsia sinensis gen nov. sp. nov. and Genomic Insights on its Adaptations to the Thermal Habitat.</title>
        <authorList>
            <person name="Daroch M."/>
            <person name="Tang J."/>
            <person name="Jiang Y."/>
        </authorList>
    </citation>
    <scope>NUCLEOTIDE SEQUENCE</scope>
    <source>
        <strain evidence="2">PKUAC-SCTA174</strain>
    </source>
</reference>
<feature type="domain" description="Peptidase C-terminal archaeal/bacterial" evidence="1">
    <location>
        <begin position="182"/>
        <end position="253"/>
    </location>
</feature>
<evidence type="ECO:0000313" key="2">
    <source>
        <dbReference type="EMBL" id="WAL61010.1"/>
    </source>
</evidence>
<dbReference type="RefSeq" id="WP_268610965.1">
    <property type="nucleotide sequence ID" value="NZ_CP113797.1"/>
</dbReference>
<dbReference type="PROSITE" id="PS00018">
    <property type="entry name" value="EF_HAND_1"/>
    <property type="match status" value="1"/>
</dbReference>
<evidence type="ECO:0000259" key="1">
    <source>
        <dbReference type="Pfam" id="PF04151"/>
    </source>
</evidence>
<dbReference type="Pfam" id="PF04151">
    <property type="entry name" value="PPC"/>
    <property type="match status" value="1"/>
</dbReference>
<dbReference type="InterPro" id="IPR007280">
    <property type="entry name" value="Peptidase_C_arc/bac"/>
</dbReference>